<dbReference type="EC" id="3.2.1.22" evidence="5"/>
<evidence type="ECO:0000256" key="6">
    <source>
        <dbReference type="SAM" id="SignalP"/>
    </source>
</evidence>
<comment type="caution">
    <text evidence="8">The sequence shown here is derived from an EMBL/GenBank/DDBJ whole genome shotgun (WGS) entry which is preliminary data.</text>
</comment>
<evidence type="ECO:0000256" key="1">
    <source>
        <dbReference type="ARBA" id="ARBA00009743"/>
    </source>
</evidence>
<evidence type="ECO:0000256" key="3">
    <source>
        <dbReference type="ARBA" id="ARBA00022801"/>
    </source>
</evidence>
<dbReference type="Pfam" id="PF17801">
    <property type="entry name" value="Melibiase_C"/>
    <property type="match status" value="1"/>
</dbReference>
<feature type="domain" description="Alpha galactosidase C-terminal" evidence="7">
    <location>
        <begin position="364"/>
        <end position="437"/>
    </location>
</feature>
<dbReference type="PANTHER" id="PTHR11452">
    <property type="entry name" value="ALPHA-GALACTOSIDASE/ALPHA-N-ACETYLGALACTOSAMINIDASE"/>
    <property type="match status" value="1"/>
</dbReference>
<dbReference type="GO" id="GO:0004557">
    <property type="term" value="F:alpha-galactosidase activity"/>
    <property type="evidence" value="ECO:0007669"/>
    <property type="project" value="UniProtKB-EC"/>
</dbReference>
<keyword evidence="5" id="KW-1015">Disulfide bond</keyword>
<dbReference type="SUPFAM" id="SSF51445">
    <property type="entry name" value="(Trans)glycosidases"/>
    <property type="match status" value="1"/>
</dbReference>
<dbReference type="AlphaFoldDB" id="A0A841AZ24"/>
<keyword evidence="9" id="KW-1185">Reference proteome</keyword>
<dbReference type="InterPro" id="IPR013785">
    <property type="entry name" value="Aldolase_TIM"/>
</dbReference>
<gene>
    <name evidence="8" type="ORF">HDA45_001978</name>
</gene>
<evidence type="ECO:0000313" key="9">
    <source>
        <dbReference type="Proteomes" id="UP000580861"/>
    </source>
</evidence>
<dbReference type="SUPFAM" id="SSF51011">
    <property type="entry name" value="Glycosyl hydrolase domain"/>
    <property type="match status" value="1"/>
</dbReference>
<dbReference type="Gene3D" id="3.20.20.70">
    <property type="entry name" value="Aldolase class I"/>
    <property type="match status" value="1"/>
</dbReference>
<feature type="signal peptide" evidence="6">
    <location>
        <begin position="1"/>
        <end position="25"/>
    </location>
</feature>
<dbReference type="GO" id="GO:0005975">
    <property type="term" value="P:carbohydrate metabolic process"/>
    <property type="evidence" value="ECO:0007669"/>
    <property type="project" value="InterPro"/>
</dbReference>
<dbReference type="PRINTS" id="PR00740">
    <property type="entry name" value="GLHYDRLASE27"/>
</dbReference>
<dbReference type="InterPro" id="IPR017853">
    <property type="entry name" value="GH"/>
</dbReference>
<dbReference type="CDD" id="cd14792">
    <property type="entry name" value="GH27"/>
    <property type="match status" value="1"/>
</dbReference>
<evidence type="ECO:0000256" key="4">
    <source>
        <dbReference type="ARBA" id="ARBA00023295"/>
    </source>
</evidence>
<dbReference type="InterPro" id="IPR002241">
    <property type="entry name" value="Glyco_hydro_27"/>
</dbReference>
<comment type="similarity">
    <text evidence="1 5">Belongs to the glycosyl hydrolase 27 family.</text>
</comment>
<organism evidence="8 9">
    <name type="scientific">Amycolatopsis umgeniensis</name>
    <dbReference type="NCBI Taxonomy" id="336628"/>
    <lineage>
        <taxon>Bacteria</taxon>
        <taxon>Bacillati</taxon>
        <taxon>Actinomycetota</taxon>
        <taxon>Actinomycetes</taxon>
        <taxon>Pseudonocardiales</taxon>
        <taxon>Pseudonocardiaceae</taxon>
        <taxon>Amycolatopsis</taxon>
    </lineage>
</organism>
<keyword evidence="2 6" id="KW-0732">Signal</keyword>
<dbReference type="Gene3D" id="2.60.40.1180">
    <property type="entry name" value="Golgi alpha-mannosidase II"/>
    <property type="match status" value="1"/>
</dbReference>
<sequence length="439" mass="47889">MRFLRRLSLVSVLVVALGGFPVAEAKTDFVKPFMGWSSWSVQSSSRPGYGTGWLTETHIRDAADAMAGKLKSAGYEYVNIDAGWNATSAWVFHTDAQGVPDPDPSRFPSGIKALADYVHGKGLKLGLYSVTGLEKEVYDKNAPIAGTSCRAQDIAFRPLTPANMWGGNWKIDYRNPCAQKYYDSIVAKFASWGVDFIKVDGTTADNVADIAAWSKAIDRSGRAMWLTASAWPVPRSIGEQLAPHANGVRVDTDIECYCETVSSWDSSVKARWTELPNWLGVFGKNYRADLDSMPISNNVGNGIQDGINDVERQSVMTFWSMASAPLYVGGDIYFLDDKAVSILTNPEVISVDRSGTYPTRVTGGDLQVWKKKLRDGSWALAVYNLGSSAADVTVKWGDVGLSGKRKVRDLVSRSDLGKFSGSWTASAVPAHGSRLIQVR</sequence>
<dbReference type="InterPro" id="IPR013780">
    <property type="entry name" value="Glyco_hydro_b"/>
</dbReference>
<dbReference type="Proteomes" id="UP000580861">
    <property type="component" value="Unassembled WGS sequence"/>
</dbReference>
<keyword evidence="4 5" id="KW-0326">Glycosidase</keyword>
<name>A0A841AZ24_9PSEU</name>
<feature type="chain" id="PRO_5032603909" description="Alpha-galactosidase" evidence="6">
    <location>
        <begin position="26"/>
        <end position="439"/>
    </location>
</feature>
<dbReference type="Pfam" id="PF16499">
    <property type="entry name" value="Melibiase_2"/>
    <property type="match status" value="2"/>
</dbReference>
<protein>
    <recommendedName>
        <fullName evidence="5">Alpha-galactosidase</fullName>
        <ecNumber evidence="5">3.2.1.22</ecNumber>
    </recommendedName>
    <alternativeName>
        <fullName evidence="5">Melibiase</fullName>
    </alternativeName>
</protein>
<evidence type="ECO:0000256" key="5">
    <source>
        <dbReference type="RuleBase" id="RU361168"/>
    </source>
</evidence>
<proteinExistence type="inferred from homology"/>
<evidence type="ECO:0000313" key="8">
    <source>
        <dbReference type="EMBL" id="MBB5851891.1"/>
    </source>
</evidence>
<dbReference type="InterPro" id="IPR041233">
    <property type="entry name" value="Melibiase_C"/>
</dbReference>
<keyword evidence="3 5" id="KW-0378">Hydrolase</keyword>
<accession>A0A841AZ24</accession>
<comment type="catalytic activity">
    <reaction evidence="5">
        <text>Hydrolysis of terminal, non-reducing alpha-D-galactose residues in alpha-D-galactosides, including galactose oligosaccharides, galactomannans and galactolipids.</text>
        <dbReference type="EC" id="3.2.1.22"/>
    </reaction>
</comment>
<dbReference type="PANTHER" id="PTHR11452:SF33">
    <property type="entry name" value="ALPHA-GALACTOSIDASE 2"/>
    <property type="match status" value="1"/>
</dbReference>
<dbReference type="RefSeq" id="WP_246480662.1">
    <property type="nucleotide sequence ID" value="NZ_JACHMX010000001.1"/>
</dbReference>
<reference evidence="8 9" key="1">
    <citation type="submission" date="2020-08" db="EMBL/GenBank/DDBJ databases">
        <title>Sequencing the genomes of 1000 actinobacteria strains.</title>
        <authorList>
            <person name="Klenk H.-P."/>
        </authorList>
    </citation>
    <scope>NUCLEOTIDE SEQUENCE [LARGE SCALE GENOMIC DNA]</scope>
    <source>
        <strain evidence="8 9">DSM 45272</strain>
    </source>
</reference>
<evidence type="ECO:0000259" key="7">
    <source>
        <dbReference type="Pfam" id="PF17801"/>
    </source>
</evidence>
<dbReference type="EMBL" id="JACHMX010000001">
    <property type="protein sequence ID" value="MBB5851891.1"/>
    <property type="molecule type" value="Genomic_DNA"/>
</dbReference>
<evidence type="ECO:0000256" key="2">
    <source>
        <dbReference type="ARBA" id="ARBA00022729"/>
    </source>
</evidence>